<reference evidence="2" key="1">
    <citation type="submission" date="2012-08" db="EMBL/GenBank/DDBJ databases">
        <title>The Genome Sequence of Wuchereria bancrofti.</title>
        <authorList>
            <person name="Nutman T.B."/>
            <person name="Fink D.L."/>
            <person name="Russ C."/>
            <person name="Young S."/>
            <person name="Zeng Q."/>
            <person name="Koehrsen M."/>
            <person name="Alvarado L."/>
            <person name="Berlin A."/>
            <person name="Chapman S.B."/>
            <person name="Chen Z."/>
            <person name="Freedman E."/>
            <person name="Gellesch M."/>
            <person name="Goldberg J."/>
            <person name="Griggs A."/>
            <person name="Gujja S."/>
            <person name="Heilman E.R."/>
            <person name="Heiman D."/>
            <person name="Hepburn T."/>
            <person name="Howarth C."/>
            <person name="Jen D."/>
            <person name="Larson L."/>
            <person name="Lewis B."/>
            <person name="Mehta T."/>
            <person name="Park D."/>
            <person name="Pearson M."/>
            <person name="Roberts A."/>
            <person name="Saif S."/>
            <person name="Shea T."/>
            <person name="Shenoy N."/>
            <person name="Sisk P."/>
            <person name="Stolte C."/>
            <person name="Sykes S."/>
            <person name="Walk T."/>
            <person name="White J."/>
            <person name="Yandava C."/>
            <person name="Haas B."/>
            <person name="Henn M.R."/>
            <person name="Nusbaum C."/>
            <person name="Birren B."/>
        </authorList>
    </citation>
    <scope>NUCLEOTIDE SEQUENCE [LARGE SCALE GENOMIC DNA]</scope>
    <source>
        <strain evidence="2">NA</strain>
    </source>
</reference>
<accession>J9FGZ8</accession>
<organism evidence="1 2">
    <name type="scientific">Wuchereria bancrofti</name>
    <dbReference type="NCBI Taxonomy" id="6293"/>
    <lineage>
        <taxon>Eukaryota</taxon>
        <taxon>Metazoa</taxon>
        <taxon>Ecdysozoa</taxon>
        <taxon>Nematoda</taxon>
        <taxon>Chromadorea</taxon>
        <taxon>Rhabditida</taxon>
        <taxon>Spirurina</taxon>
        <taxon>Spiruromorpha</taxon>
        <taxon>Filarioidea</taxon>
        <taxon>Onchocercidae</taxon>
        <taxon>Wuchereria</taxon>
    </lineage>
</organism>
<comment type="caution">
    <text evidence="1">The sequence shown here is derived from an EMBL/GenBank/DDBJ whole genome shotgun (WGS) entry which is preliminary data.</text>
</comment>
<dbReference type="Proteomes" id="UP000004810">
    <property type="component" value="Unassembled WGS sequence"/>
</dbReference>
<proteinExistence type="predicted"/>
<evidence type="ECO:0000313" key="1">
    <source>
        <dbReference type="EMBL" id="EJW86584.1"/>
    </source>
</evidence>
<name>J9FGZ8_WUCBA</name>
<protein>
    <submittedName>
        <fullName evidence="1">Uncharacterized protein</fullName>
    </submittedName>
</protein>
<dbReference type="AlphaFoldDB" id="J9FGZ8"/>
<gene>
    <name evidence="1" type="ORF">WUBG_02508</name>
</gene>
<evidence type="ECO:0000313" key="2">
    <source>
        <dbReference type="Proteomes" id="UP000004810"/>
    </source>
</evidence>
<dbReference type="EMBL" id="ADBV01000674">
    <property type="protein sequence ID" value="EJW86584.1"/>
    <property type="molecule type" value="Genomic_DNA"/>
</dbReference>
<sequence>MFITTVIGWSKSVASAIITVRWYAVRGMAAKASQNSHLKPLYLDVQATTPMVTACFIFSIERPTRGGRYDTIYGELIW</sequence>